<proteinExistence type="predicted"/>
<feature type="region of interest" description="Disordered" evidence="1">
    <location>
        <begin position="1"/>
        <end position="22"/>
    </location>
</feature>
<name>A0A0G0QNJ9_9BACT</name>
<accession>A0A0G0QNJ9</accession>
<organism evidence="2 3">
    <name type="scientific">Candidatus Nomurabacteria bacterium GW2011_GWF2_40_12</name>
    <dbReference type="NCBI Taxonomy" id="1618776"/>
    <lineage>
        <taxon>Bacteria</taxon>
        <taxon>Candidatus Nomuraibacteriota</taxon>
    </lineage>
</organism>
<evidence type="ECO:0000256" key="1">
    <source>
        <dbReference type="SAM" id="MobiDB-lite"/>
    </source>
</evidence>
<feature type="compositionally biased region" description="Basic and acidic residues" evidence="1">
    <location>
        <begin position="12"/>
        <end position="22"/>
    </location>
</feature>
<sequence>MSEGSKGSQKVDYLKDKNEGKASEKAAEKFNTNRQYISDVKNFACFLFIFMLKYIQQVEKLVVERQFTSLSK</sequence>
<evidence type="ECO:0000313" key="3">
    <source>
        <dbReference type="Proteomes" id="UP000034301"/>
    </source>
</evidence>
<protein>
    <submittedName>
        <fullName evidence="2">Uncharacterized protein</fullName>
    </submittedName>
</protein>
<gene>
    <name evidence="2" type="ORF">UT78_C0018G0006</name>
</gene>
<dbReference type="Proteomes" id="UP000034301">
    <property type="component" value="Unassembled WGS sequence"/>
</dbReference>
<reference evidence="2 3" key="1">
    <citation type="journal article" date="2015" name="Nature">
        <title>rRNA introns, odd ribosomes, and small enigmatic genomes across a large radiation of phyla.</title>
        <authorList>
            <person name="Brown C.T."/>
            <person name="Hug L.A."/>
            <person name="Thomas B.C."/>
            <person name="Sharon I."/>
            <person name="Castelle C.J."/>
            <person name="Singh A."/>
            <person name="Wilkins M.J."/>
            <person name="Williams K.H."/>
            <person name="Banfield J.F."/>
        </authorList>
    </citation>
    <scope>NUCLEOTIDE SEQUENCE [LARGE SCALE GENOMIC DNA]</scope>
</reference>
<dbReference type="AlphaFoldDB" id="A0A0G0QNJ9"/>
<evidence type="ECO:0000313" key="2">
    <source>
        <dbReference type="EMBL" id="KKR42004.1"/>
    </source>
</evidence>
<comment type="caution">
    <text evidence="2">The sequence shown here is derived from an EMBL/GenBank/DDBJ whole genome shotgun (WGS) entry which is preliminary data.</text>
</comment>
<dbReference type="EMBL" id="LBYC01000018">
    <property type="protein sequence ID" value="KKR42004.1"/>
    <property type="molecule type" value="Genomic_DNA"/>
</dbReference>